<evidence type="ECO:0008006" key="5">
    <source>
        <dbReference type="Google" id="ProtNLM"/>
    </source>
</evidence>
<evidence type="ECO:0000313" key="3">
    <source>
        <dbReference type="EMBL" id="GIP15017.1"/>
    </source>
</evidence>
<keyword evidence="4" id="KW-1185">Reference proteome</keyword>
<dbReference type="Proteomes" id="UP000683139">
    <property type="component" value="Unassembled WGS sequence"/>
</dbReference>
<comment type="caution">
    <text evidence="3">The sequence shown here is derived from an EMBL/GenBank/DDBJ whole genome shotgun (WGS) entry which is preliminary data.</text>
</comment>
<gene>
    <name evidence="3" type="ORF">J40TS1_06590</name>
</gene>
<evidence type="ECO:0000313" key="4">
    <source>
        <dbReference type="Proteomes" id="UP000683139"/>
    </source>
</evidence>
<protein>
    <recommendedName>
        <fullName evidence="5">Lipoprotein</fullName>
    </recommendedName>
</protein>
<organism evidence="3 4">
    <name type="scientific">Paenibacillus montaniterrae</name>
    <dbReference type="NCBI Taxonomy" id="429341"/>
    <lineage>
        <taxon>Bacteria</taxon>
        <taxon>Bacillati</taxon>
        <taxon>Bacillota</taxon>
        <taxon>Bacilli</taxon>
        <taxon>Bacillales</taxon>
        <taxon>Paenibacillaceae</taxon>
        <taxon>Paenibacillus</taxon>
    </lineage>
</organism>
<evidence type="ECO:0000256" key="1">
    <source>
        <dbReference type="SAM" id="Coils"/>
    </source>
</evidence>
<feature type="coiled-coil region" evidence="1">
    <location>
        <begin position="86"/>
        <end position="122"/>
    </location>
</feature>
<dbReference type="AlphaFoldDB" id="A0A919YIL1"/>
<keyword evidence="2" id="KW-0732">Signal</keyword>
<dbReference type="PROSITE" id="PS51257">
    <property type="entry name" value="PROKAR_LIPOPROTEIN"/>
    <property type="match status" value="1"/>
</dbReference>
<accession>A0A919YIL1</accession>
<sequence length="268" mass="30877">MKRLLITALVILMLSACGNIETPAEAEKNLTKNKTTATPTPVMEDPDLLLFQARKHYEENDLTKVNEVLAKLKSNTPEAKEQIAFVKEMSDELTAIKKKEDAEKEKQRIAEVSAKLTNMRIKKDEVTETAYYFDKTSVKYVNENGFYIYAGIMKEYPPFLRLRIQYEGDNWLFIDKYIIKTDDDTFTIYTEFGDVNQDNGGAKVWEWLDIPITSENYEIIESILASEKTIIRHQGQYYYDRTLTNKEKTAIKNVMEAYEALGGADLSN</sequence>
<dbReference type="EMBL" id="BOSE01000001">
    <property type="protein sequence ID" value="GIP15017.1"/>
    <property type="molecule type" value="Genomic_DNA"/>
</dbReference>
<evidence type="ECO:0000256" key="2">
    <source>
        <dbReference type="SAM" id="SignalP"/>
    </source>
</evidence>
<proteinExistence type="predicted"/>
<feature type="signal peptide" evidence="2">
    <location>
        <begin position="1"/>
        <end position="26"/>
    </location>
</feature>
<feature type="chain" id="PRO_5037460709" description="Lipoprotein" evidence="2">
    <location>
        <begin position="27"/>
        <end position="268"/>
    </location>
</feature>
<dbReference type="RefSeq" id="WP_213513181.1">
    <property type="nucleotide sequence ID" value="NZ_BOSE01000001.1"/>
</dbReference>
<reference evidence="3" key="1">
    <citation type="submission" date="2021-03" db="EMBL/GenBank/DDBJ databases">
        <title>Antimicrobial resistance genes in bacteria isolated from Japanese honey, and their potential for conferring macrolide and lincosamide resistance in the American foulbrood pathogen Paenibacillus larvae.</title>
        <authorList>
            <person name="Okamoto M."/>
            <person name="Kumagai M."/>
            <person name="Kanamori H."/>
            <person name="Takamatsu D."/>
        </authorList>
    </citation>
    <scope>NUCLEOTIDE SEQUENCE</scope>
    <source>
        <strain evidence="3">J40TS1</strain>
    </source>
</reference>
<name>A0A919YIL1_9BACL</name>
<keyword evidence="1" id="KW-0175">Coiled coil</keyword>